<accession>A0A8B8P431</accession>
<dbReference type="Pfam" id="PF05057">
    <property type="entry name" value="DUF676"/>
    <property type="match status" value="1"/>
</dbReference>
<dbReference type="PANTHER" id="PTHR12482">
    <property type="entry name" value="LIPASE ROG1-RELATED-RELATED"/>
    <property type="match status" value="1"/>
</dbReference>
<reference evidence="3" key="1">
    <citation type="submission" date="2025-05" db="UniProtKB">
        <authorList>
            <consortium name="RefSeq"/>
        </authorList>
    </citation>
    <scope>NUCLEOTIDE SEQUENCE [LARGE SCALE GENOMIC DNA]</scope>
</reference>
<evidence type="ECO:0000313" key="3">
    <source>
        <dbReference type="Proteomes" id="UP000827889"/>
    </source>
</evidence>
<dbReference type="FunFam" id="3.40.50.1820:FF:000216">
    <property type="entry name" value="Alpha/beta-Hydrolases superfamily protein"/>
    <property type="match status" value="1"/>
</dbReference>
<dbReference type="InterPro" id="IPR044294">
    <property type="entry name" value="Lipase-like"/>
</dbReference>
<dbReference type="OrthoDB" id="273452at2759"/>
<feature type="compositionally biased region" description="Basic residues" evidence="1">
    <location>
        <begin position="42"/>
        <end position="61"/>
    </location>
</feature>
<dbReference type="InterPro" id="IPR029058">
    <property type="entry name" value="AB_hydrolase_fold"/>
</dbReference>
<name>A0A8B8P431_9MYRT</name>
<dbReference type="InterPro" id="IPR007751">
    <property type="entry name" value="DUF676_lipase-like"/>
</dbReference>
<evidence type="ECO:0000259" key="2">
    <source>
        <dbReference type="Pfam" id="PF05057"/>
    </source>
</evidence>
<dbReference type="KEGG" id="rarg:115739594"/>
<feature type="region of interest" description="Disordered" evidence="1">
    <location>
        <begin position="353"/>
        <end position="373"/>
    </location>
</feature>
<dbReference type="SUPFAM" id="SSF53474">
    <property type="entry name" value="alpha/beta-Hydrolases"/>
    <property type="match status" value="1"/>
</dbReference>
<organism evidence="3 4">
    <name type="scientific">Rhodamnia argentea</name>
    <dbReference type="NCBI Taxonomy" id="178133"/>
    <lineage>
        <taxon>Eukaryota</taxon>
        <taxon>Viridiplantae</taxon>
        <taxon>Streptophyta</taxon>
        <taxon>Embryophyta</taxon>
        <taxon>Tracheophyta</taxon>
        <taxon>Spermatophyta</taxon>
        <taxon>Magnoliopsida</taxon>
        <taxon>eudicotyledons</taxon>
        <taxon>Gunneridae</taxon>
        <taxon>Pentapetalae</taxon>
        <taxon>rosids</taxon>
        <taxon>malvids</taxon>
        <taxon>Myrtales</taxon>
        <taxon>Myrtaceae</taxon>
        <taxon>Myrtoideae</taxon>
        <taxon>Myrteae</taxon>
        <taxon>Australasian group</taxon>
        <taxon>Rhodamnia</taxon>
    </lineage>
</organism>
<dbReference type="RefSeq" id="XP_030528628.1">
    <property type="nucleotide sequence ID" value="XM_030672768.2"/>
</dbReference>
<dbReference type="PANTHER" id="PTHR12482:SF41">
    <property type="entry name" value="ALPHA_BETA-HYDROLASES SUPERFAMILY PROTEIN"/>
    <property type="match status" value="1"/>
</dbReference>
<feature type="compositionally biased region" description="Basic and acidic residues" evidence="1">
    <location>
        <begin position="364"/>
        <end position="373"/>
    </location>
</feature>
<feature type="region of interest" description="Disordered" evidence="1">
    <location>
        <begin position="1"/>
        <end position="61"/>
    </location>
</feature>
<protein>
    <submittedName>
        <fullName evidence="4">Lipase ROG1</fullName>
    </submittedName>
</protein>
<sequence length="434" mass="48070">MATPESEVEAKCEASDGAGNGGSEAVASIDVGDQTVDATGKPKPKPKTRKQQKKKNKRTKSKSYYLPRFACMRSEPGEDGGFDMEVEVPGERPRPAHLIVTVNGLIGSARDWRFAAKQFVKQYPEKVVVHCSRSNPCRLTFDGVDVMGQRLAEEVKSVVKDQPTVQKISFIGHSLGGLVARYAVAKLYGSGPASEPTKVNGECGSEEPANHHLEDKNTDKICGLEPVNFITSATPHLGSRGHKQVPMFCGFNSLERLAIHSSGFLGRTGRHLFLTDNDDGKPPLLLQMVNDSENIKFISALKSFKRRVAYANAQCDHLVGWSTSSLRQRSNLPKREHLSAIEKKYPHIIKVEGAKTTSSEQEDSSEHKNDRRKTAELEETMLRRLTTLSWERVDVSFSGSKQQIFAHNTIQVKNQCINSDGEDVIQHMIDNFIV</sequence>
<dbReference type="GeneID" id="115739594"/>
<proteinExistence type="predicted"/>
<reference evidence="4" key="2">
    <citation type="submission" date="2025-08" db="UniProtKB">
        <authorList>
            <consortium name="RefSeq"/>
        </authorList>
    </citation>
    <scope>IDENTIFICATION</scope>
    <source>
        <tissue evidence="4">Leaf</tissue>
    </source>
</reference>
<keyword evidence="3" id="KW-1185">Reference proteome</keyword>
<evidence type="ECO:0000256" key="1">
    <source>
        <dbReference type="SAM" id="MobiDB-lite"/>
    </source>
</evidence>
<dbReference type="Proteomes" id="UP000827889">
    <property type="component" value="Chromosome 2"/>
</dbReference>
<feature type="domain" description="DUF676" evidence="2">
    <location>
        <begin position="95"/>
        <end position="323"/>
    </location>
</feature>
<gene>
    <name evidence="4" type="primary">LOC115739594</name>
</gene>
<evidence type="ECO:0000313" key="4">
    <source>
        <dbReference type="RefSeq" id="XP_030528628.1"/>
    </source>
</evidence>
<dbReference type="AlphaFoldDB" id="A0A8B8P431"/>
<dbReference type="Gene3D" id="3.40.50.1820">
    <property type="entry name" value="alpha/beta hydrolase"/>
    <property type="match status" value="1"/>
</dbReference>